<gene>
    <name evidence="4" type="ORF">DERF_001307</name>
</gene>
<sequence length="254" mass="28988">MTTIVQNVCKLSQNIFSSFLRKNGQKSTAVLDETNVVTLKKLFSQITLNDIHYDLDELFLPSSNLMNNELQTTLPSSSSAPITYTSIFQNQFFSLTIFGFRKQTSLIPLHDHPGMHGFIKCVYGSISIKSYTILDNLCAPNEILNKVSELDHHCLVPVIYVGEDIITSDDYNVGTLTPFDSNIHEIRPITNSAIMADIISPPYTEYTHSYFYLFVDTVFDDRLNKNITWLLRTLDSRDYYCDTLIYRGPNIQLV</sequence>
<dbReference type="GO" id="GO:0046872">
    <property type="term" value="F:metal ion binding"/>
    <property type="evidence" value="ECO:0007669"/>
    <property type="project" value="UniProtKB-KW"/>
</dbReference>
<organism evidence="4 5">
    <name type="scientific">Dermatophagoides farinae</name>
    <name type="common">American house dust mite</name>
    <dbReference type="NCBI Taxonomy" id="6954"/>
    <lineage>
        <taxon>Eukaryota</taxon>
        <taxon>Metazoa</taxon>
        <taxon>Ecdysozoa</taxon>
        <taxon>Arthropoda</taxon>
        <taxon>Chelicerata</taxon>
        <taxon>Arachnida</taxon>
        <taxon>Acari</taxon>
        <taxon>Acariformes</taxon>
        <taxon>Sarcoptiformes</taxon>
        <taxon>Astigmata</taxon>
        <taxon>Psoroptidia</taxon>
        <taxon>Analgoidea</taxon>
        <taxon>Pyroglyphidae</taxon>
        <taxon>Dermatophagoidinae</taxon>
        <taxon>Dermatophagoides</taxon>
    </lineage>
</organism>
<evidence type="ECO:0000256" key="2">
    <source>
        <dbReference type="ARBA" id="ARBA00023002"/>
    </source>
</evidence>
<keyword evidence="1" id="KW-0479">Metal-binding</keyword>
<dbReference type="EMBL" id="ASGP02000001">
    <property type="protein sequence ID" value="KAH9527281.1"/>
    <property type="molecule type" value="Genomic_DNA"/>
</dbReference>
<evidence type="ECO:0000256" key="3">
    <source>
        <dbReference type="ARBA" id="ARBA00023004"/>
    </source>
</evidence>
<accession>A0A922I983</accession>
<dbReference type="Pfam" id="PF07847">
    <property type="entry name" value="PCO_ADO"/>
    <property type="match status" value="1"/>
</dbReference>
<protein>
    <recommendedName>
        <fullName evidence="6">2-aminoethanethiol dioxygenase</fullName>
    </recommendedName>
</protein>
<name>A0A922I983_DERFA</name>
<dbReference type="InterPro" id="IPR012864">
    <property type="entry name" value="PCO/ADO"/>
</dbReference>
<dbReference type="SUPFAM" id="SSF51182">
    <property type="entry name" value="RmlC-like cupins"/>
    <property type="match status" value="1"/>
</dbReference>
<keyword evidence="3" id="KW-0408">Iron</keyword>
<evidence type="ECO:0000313" key="4">
    <source>
        <dbReference type="EMBL" id="KAH9527281.1"/>
    </source>
</evidence>
<dbReference type="PANTHER" id="PTHR22966">
    <property type="entry name" value="2-AMINOETHANETHIOL DIOXYGENASE"/>
    <property type="match status" value="1"/>
</dbReference>
<comment type="caution">
    <text evidence="4">The sequence shown here is derived from an EMBL/GenBank/DDBJ whole genome shotgun (WGS) entry which is preliminary data.</text>
</comment>
<reference evidence="4" key="1">
    <citation type="submission" date="2013-05" db="EMBL/GenBank/DDBJ databases">
        <authorList>
            <person name="Yim A.K.Y."/>
            <person name="Chan T.F."/>
            <person name="Ji K.M."/>
            <person name="Liu X.Y."/>
            <person name="Zhou J.W."/>
            <person name="Li R.Q."/>
            <person name="Yang K.Y."/>
            <person name="Li J."/>
            <person name="Li M."/>
            <person name="Law P.T.W."/>
            <person name="Wu Y.L."/>
            <person name="Cai Z.L."/>
            <person name="Qin H."/>
            <person name="Bao Y."/>
            <person name="Leung R.K.K."/>
            <person name="Ng P.K.S."/>
            <person name="Zou J."/>
            <person name="Zhong X.J."/>
            <person name="Ran P.X."/>
            <person name="Zhong N.S."/>
            <person name="Liu Z.G."/>
            <person name="Tsui S.K.W."/>
        </authorList>
    </citation>
    <scope>NUCLEOTIDE SEQUENCE</scope>
    <source>
        <strain evidence="4">Derf</strain>
        <tissue evidence="4">Whole organism</tissue>
    </source>
</reference>
<keyword evidence="5" id="KW-1185">Reference proteome</keyword>
<dbReference type="InterPro" id="IPR011051">
    <property type="entry name" value="RmlC_Cupin_sf"/>
</dbReference>
<evidence type="ECO:0000256" key="1">
    <source>
        <dbReference type="ARBA" id="ARBA00022723"/>
    </source>
</evidence>
<evidence type="ECO:0000313" key="5">
    <source>
        <dbReference type="Proteomes" id="UP000790347"/>
    </source>
</evidence>
<dbReference type="Proteomes" id="UP000790347">
    <property type="component" value="Unassembled WGS sequence"/>
</dbReference>
<dbReference type="GO" id="GO:0016702">
    <property type="term" value="F:oxidoreductase activity, acting on single donors with incorporation of molecular oxygen, incorporation of two atoms of oxygen"/>
    <property type="evidence" value="ECO:0007669"/>
    <property type="project" value="InterPro"/>
</dbReference>
<dbReference type="AlphaFoldDB" id="A0A922I983"/>
<dbReference type="Gene3D" id="2.60.120.10">
    <property type="entry name" value="Jelly Rolls"/>
    <property type="match status" value="1"/>
</dbReference>
<proteinExistence type="predicted"/>
<dbReference type="CDD" id="cd20289">
    <property type="entry name" value="cupin_ADO"/>
    <property type="match status" value="1"/>
</dbReference>
<keyword evidence="2" id="KW-0560">Oxidoreductase</keyword>
<evidence type="ECO:0008006" key="6">
    <source>
        <dbReference type="Google" id="ProtNLM"/>
    </source>
</evidence>
<dbReference type="InterPro" id="IPR014710">
    <property type="entry name" value="RmlC-like_jellyroll"/>
</dbReference>
<reference evidence="4" key="2">
    <citation type="journal article" date="2022" name="Res Sq">
        <title>Comparative Genomics Reveals Insights into the Divergent Evolution of Astigmatic Mites and Household Pest Adaptations.</title>
        <authorList>
            <person name="Xiong Q."/>
            <person name="Wan A.T.-Y."/>
            <person name="Liu X.-Y."/>
            <person name="Fung C.S.-H."/>
            <person name="Xiao X."/>
            <person name="Malainual N."/>
            <person name="Hou J."/>
            <person name="Wang L."/>
            <person name="Wang M."/>
            <person name="Yang K."/>
            <person name="Cui Y."/>
            <person name="Leung E."/>
            <person name="Nong W."/>
            <person name="Shin S.-K."/>
            <person name="Au S."/>
            <person name="Jeong K.Y."/>
            <person name="Chew F.T."/>
            <person name="Hui J."/>
            <person name="Leung T.F."/>
            <person name="Tungtrongchitr A."/>
            <person name="Zhong N."/>
            <person name="Liu Z."/>
            <person name="Tsui S."/>
        </authorList>
    </citation>
    <scope>NUCLEOTIDE SEQUENCE</scope>
    <source>
        <strain evidence="4">Derf</strain>
        <tissue evidence="4">Whole organism</tissue>
    </source>
</reference>
<dbReference type="PANTHER" id="PTHR22966:SF61">
    <property type="entry name" value="2-AMINOETHANETHIOL DIOXYGENASE"/>
    <property type="match status" value="1"/>
</dbReference>
<dbReference type="GO" id="GO:0005739">
    <property type="term" value="C:mitochondrion"/>
    <property type="evidence" value="ECO:0007669"/>
    <property type="project" value="TreeGrafter"/>
</dbReference>